<sequence>MHGRPRSLLPVCLLACLTVETAYGQNTTDMQRETLVVQARQGGLETSIEGLKALYSQTQNTRVRADLIALQVRAGQYQEALAVCSWCQPNDFAENELANLAGAARSAGDYPKALSLFQALTYRNPGNAEGWLGRALVQTDMGNYTMADIALQQYSQVAGTTTAGLEARGYLASRTSNAMQELSARQALVEQDPANTNELQALYRLAVGLGASSAARQIMQTNPNVFSESDRLWLTYYEAVTDIRLGIHTDQPSRTRTGLAQLNNVLQITNAPPELIALAEYDKVVALAELRQFPEAEALATRLENQHGQLPTYVNRARAYALNGLGRPNQAATLYESLIQQAPEKASDPDDPLNEGLFYSYTDAQRFRDADRLLAAWRAGEPEQRWDFTRTTRIDNPNYQKILLLEILLTSWRGDAGAASERLASYQDQAPGDPYLWQIKGDLERDRGWPRKAEESYQHAEQLMPPTQRDAPRHGVLLSRLQRGQWRDTTTQIASELANARPSPTRDQLVREWRELRAPQLSSTVARSEGEGSGTQASKEWRYEVLLEGPRDENGSRAFAQRIGQYGEFEGENLYAAYTAAGYEWNLYPATVTIAAGHGAQLNNDFMARTELRYAVSDHLTTTLGVELNTPDTPLRALRDGVTADRYRGELAYRHDERGAGAIGIMATDFSDSNLRQSVYGYWDQILYHFDRWQVNGEIQAAASRNDEVEASYFNPRRDANLSGVLSLSYELPLDYRKSFTQTLSLGSGHYWQEDQNSENTWSVGYQHEWLIAPTLSIEYGISRQRAVYDGTPEYDNSISASFVWRFL</sequence>
<gene>
    <name evidence="3" type="primary">pgaA</name>
    <name evidence="3" type="ORF">EI547_07650</name>
</gene>
<name>A0ABR9FXF7_9GAMM</name>
<protein>
    <submittedName>
        <fullName evidence="3">Poly-beta-1,6 N-acetyl-D-glucosamine export porin PgaA</fullName>
    </submittedName>
</protein>
<dbReference type="Pfam" id="PF21197">
    <property type="entry name" value="PgaA_barrel"/>
    <property type="match status" value="1"/>
</dbReference>
<organism evidence="3 4">
    <name type="scientific">Halomonas colorata</name>
    <dbReference type="NCBI Taxonomy" id="2742615"/>
    <lineage>
        <taxon>Bacteria</taxon>
        <taxon>Pseudomonadati</taxon>
        <taxon>Pseudomonadota</taxon>
        <taxon>Gammaproteobacteria</taxon>
        <taxon>Oceanospirillales</taxon>
        <taxon>Halomonadaceae</taxon>
        <taxon>Halomonas</taxon>
    </lineage>
</organism>
<dbReference type="Gene3D" id="1.25.40.10">
    <property type="entry name" value="Tetratricopeptide repeat domain"/>
    <property type="match status" value="2"/>
</dbReference>
<accession>A0ABR9FXF7</accession>
<evidence type="ECO:0000256" key="1">
    <source>
        <dbReference type="SAM" id="SignalP"/>
    </source>
</evidence>
<keyword evidence="4" id="KW-1185">Reference proteome</keyword>
<dbReference type="EMBL" id="RRZB01000014">
    <property type="protein sequence ID" value="MBE0463331.1"/>
    <property type="molecule type" value="Genomic_DNA"/>
</dbReference>
<reference evidence="3 4" key="1">
    <citation type="submission" date="2020-07" db="EMBL/GenBank/DDBJ databases">
        <title>Halophilic bacteria isolated from french cheeses.</title>
        <authorList>
            <person name="Kothe C.I."/>
            <person name="Farah-Kraiem B."/>
            <person name="Renault P."/>
            <person name="Dridi B."/>
        </authorList>
    </citation>
    <scope>NUCLEOTIDE SEQUENCE [LARGE SCALE GENOMIC DNA]</scope>
    <source>
        <strain evidence="3 4">FME20</strain>
    </source>
</reference>
<dbReference type="NCBIfam" id="TIGR03939">
    <property type="entry name" value="PGA_TPR_OMP"/>
    <property type="match status" value="1"/>
</dbReference>
<dbReference type="SUPFAM" id="SSF48452">
    <property type="entry name" value="TPR-like"/>
    <property type="match status" value="1"/>
</dbReference>
<feature type="domain" description="PgaA membrane beta barrel" evidence="2">
    <location>
        <begin position="530"/>
        <end position="807"/>
    </location>
</feature>
<feature type="signal peptide" evidence="1">
    <location>
        <begin position="1"/>
        <end position="24"/>
    </location>
</feature>
<evidence type="ECO:0000313" key="4">
    <source>
        <dbReference type="Proteomes" id="UP001645038"/>
    </source>
</evidence>
<proteinExistence type="predicted"/>
<dbReference type="RefSeq" id="WP_192537879.1">
    <property type="nucleotide sequence ID" value="NZ_JABUZA010000064.1"/>
</dbReference>
<dbReference type="Proteomes" id="UP001645038">
    <property type="component" value="Unassembled WGS sequence"/>
</dbReference>
<dbReference type="InterPro" id="IPR011990">
    <property type="entry name" value="TPR-like_helical_dom_sf"/>
</dbReference>
<evidence type="ECO:0000259" key="2">
    <source>
        <dbReference type="Pfam" id="PF21197"/>
    </source>
</evidence>
<evidence type="ECO:0000313" key="3">
    <source>
        <dbReference type="EMBL" id="MBE0463331.1"/>
    </source>
</evidence>
<dbReference type="InterPro" id="IPR049003">
    <property type="entry name" value="PgaA_barrel"/>
</dbReference>
<feature type="chain" id="PRO_5047485317" evidence="1">
    <location>
        <begin position="25"/>
        <end position="808"/>
    </location>
</feature>
<comment type="caution">
    <text evidence="3">The sequence shown here is derived from an EMBL/GenBank/DDBJ whole genome shotgun (WGS) entry which is preliminary data.</text>
</comment>
<dbReference type="InterPro" id="IPR023870">
    <property type="entry name" value="PGA_export_porin_PgaA"/>
</dbReference>
<keyword evidence="1" id="KW-0732">Signal</keyword>